<name>A0A1M6L030_9FIRM</name>
<dbReference type="Proteomes" id="UP000184082">
    <property type="component" value="Unassembled WGS sequence"/>
</dbReference>
<dbReference type="InterPro" id="IPR051449">
    <property type="entry name" value="ABC-2_transporter_component"/>
</dbReference>
<feature type="transmembrane region" description="Helical" evidence="8">
    <location>
        <begin position="260"/>
        <end position="284"/>
    </location>
</feature>
<comment type="similarity">
    <text evidence="2">Belongs to the ABC-2 integral membrane protein family.</text>
</comment>
<evidence type="ECO:0000313" key="11">
    <source>
        <dbReference type="Proteomes" id="UP000184082"/>
    </source>
</evidence>
<accession>A0A1M6L030</accession>
<feature type="domain" description="ABC transmembrane type-2" evidence="9">
    <location>
        <begin position="140"/>
        <end position="375"/>
    </location>
</feature>
<dbReference type="Pfam" id="PF12698">
    <property type="entry name" value="ABC2_membrane_3"/>
    <property type="match status" value="1"/>
</dbReference>
<keyword evidence="4" id="KW-1003">Cell membrane</keyword>
<keyword evidence="6 8" id="KW-1133">Transmembrane helix</keyword>
<evidence type="ECO:0000313" key="10">
    <source>
        <dbReference type="EMBL" id="SHJ64489.1"/>
    </source>
</evidence>
<dbReference type="GO" id="GO:0140359">
    <property type="term" value="F:ABC-type transporter activity"/>
    <property type="evidence" value="ECO:0007669"/>
    <property type="project" value="InterPro"/>
</dbReference>
<dbReference type="STRING" id="1121266.SAMN02745883_00020"/>
<feature type="transmembrane region" description="Helical" evidence="8">
    <location>
        <begin position="296"/>
        <end position="313"/>
    </location>
</feature>
<reference evidence="10 11" key="1">
    <citation type="submission" date="2016-11" db="EMBL/GenBank/DDBJ databases">
        <authorList>
            <person name="Jaros S."/>
            <person name="Januszkiewicz K."/>
            <person name="Wedrychowicz H."/>
        </authorList>
    </citation>
    <scope>NUCLEOTIDE SEQUENCE [LARGE SCALE GENOMIC DNA]</scope>
    <source>
        <strain evidence="10 11">DSM 14501</strain>
    </source>
</reference>
<evidence type="ECO:0000256" key="1">
    <source>
        <dbReference type="ARBA" id="ARBA00004651"/>
    </source>
</evidence>
<evidence type="ECO:0000256" key="6">
    <source>
        <dbReference type="ARBA" id="ARBA00022989"/>
    </source>
</evidence>
<evidence type="ECO:0000256" key="7">
    <source>
        <dbReference type="ARBA" id="ARBA00023136"/>
    </source>
</evidence>
<evidence type="ECO:0000256" key="2">
    <source>
        <dbReference type="ARBA" id="ARBA00007783"/>
    </source>
</evidence>
<dbReference type="EMBL" id="FRAJ01000003">
    <property type="protein sequence ID" value="SHJ64489.1"/>
    <property type="molecule type" value="Genomic_DNA"/>
</dbReference>
<keyword evidence="5 8" id="KW-0812">Transmembrane</keyword>
<dbReference type="InterPro" id="IPR013525">
    <property type="entry name" value="ABC2_TM"/>
</dbReference>
<evidence type="ECO:0000259" key="9">
    <source>
        <dbReference type="PROSITE" id="PS51012"/>
    </source>
</evidence>
<organism evidence="10 11">
    <name type="scientific">Caminicella sporogenes DSM 14501</name>
    <dbReference type="NCBI Taxonomy" id="1121266"/>
    <lineage>
        <taxon>Bacteria</taxon>
        <taxon>Bacillati</taxon>
        <taxon>Bacillota</taxon>
        <taxon>Clostridia</taxon>
        <taxon>Peptostreptococcales</taxon>
        <taxon>Caminicellaceae</taxon>
        <taxon>Caminicella</taxon>
    </lineage>
</organism>
<feature type="transmembrane region" description="Helical" evidence="8">
    <location>
        <begin position="21"/>
        <end position="42"/>
    </location>
</feature>
<dbReference type="PANTHER" id="PTHR30294">
    <property type="entry name" value="MEMBRANE COMPONENT OF ABC TRANSPORTER YHHJ-RELATED"/>
    <property type="match status" value="1"/>
</dbReference>
<dbReference type="Gene3D" id="3.40.1710.10">
    <property type="entry name" value="abc type-2 transporter like domain"/>
    <property type="match status" value="1"/>
</dbReference>
<sequence>MSMQRLVTIIKKEFIHIKRDKASLVIAVAMPLIFILIFGYAVNTDVEHISIAVFDNDKTFESREFIDKFSASNYFDIKIYTNSINEIEKLINEGKVKGALIIPPNFARKLYRNESSEVQLIIDGSDPTIARTALQSGLLISKMYSLKMQMKSLIQKGINPDAISSVDMRTRVWFNPNLESSKFTIPALIGLIMQNITVMLTAFTLVREKEKGTIEQLIVTPIKPMELIIGKMIPYILIGSVDFFIALFFGTYWFNVSVQGNIFLLIVLGLGFVVCALAIGMLISSVSKNQLQAMQMSLLFILPSVLLSGFIFPREAMPFLIRYGGSIIPLTYFINILRGIILKGVGINYLWKDVFILFIFSVSLLTIAAIKFKKKLD</sequence>
<gene>
    <name evidence="10" type="ORF">SAMN02745883_00020</name>
</gene>
<evidence type="ECO:0000256" key="4">
    <source>
        <dbReference type="ARBA" id="ARBA00022475"/>
    </source>
</evidence>
<keyword evidence="3" id="KW-0813">Transport</keyword>
<dbReference type="PROSITE" id="PS51012">
    <property type="entry name" value="ABC_TM2"/>
    <property type="match status" value="1"/>
</dbReference>
<evidence type="ECO:0000256" key="3">
    <source>
        <dbReference type="ARBA" id="ARBA00022448"/>
    </source>
</evidence>
<protein>
    <submittedName>
        <fullName evidence="10">ABC-2 type transport system permease protein</fullName>
    </submittedName>
</protein>
<feature type="transmembrane region" description="Helical" evidence="8">
    <location>
        <begin position="232"/>
        <end position="254"/>
    </location>
</feature>
<keyword evidence="7 8" id="KW-0472">Membrane</keyword>
<comment type="subcellular location">
    <subcellularLocation>
        <location evidence="1">Cell membrane</location>
        <topology evidence="1">Multi-pass membrane protein</topology>
    </subcellularLocation>
</comment>
<keyword evidence="11" id="KW-1185">Reference proteome</keyword>
<dbReference type="GO" id="GO:0005886">
    <property type="term" value="C:plasma membrane"/>
    <property type="evidence" value="ECO:0007669"/>
    <property type="project" value="UniProtKB-SubCell"/>
</dbReference>
<evidence type="ECO:0000256" key="5">
    <source>
        <dbReference type="ARBA" id="ARBA00022692"/>
    </source>
</evidence>
<dbReference type="InterPro" id="IPR047817">
    <property type="entry name" value="ABC2_TM_bact-type"/>
</dbReference>
<dbReference type="PANTHER" id="PTHR30294:SF29">
    <property type="entry name" value="MULTIDRUG ABC TRANSPORTER PERMEASE YBHS-RELATED"/>
    <property type="match status" value="1"/>
</dbReference>
<dbReference type="AlphaFoldDB" id="A0A1M6L030"/>
<proteinExistence type="inferred from homology"/>
<feature type="transmembrane region" description="Helical" evidence="8">
    <location>
        <begin position="319"/>
        <end position="337"/>
    </location>
</feature>
<evidence type="ECO:0000256" key="8">
    <source>
        <dbReference type="SAM" id="Phobius"/>
    </source>
</evidence>
<feature type="transmembrane region" description="Helical" evidence="8">
    <location>
        <begin position="349"/>
        <end position="370"/>
    </location>
</feature>